<dbReference type="EMBL" id="CP098805">
    <property type="protein sequence ID" value="USJ31412.1"/>
    <property type="molecule type" value="Genomic_DNA"/>
</dbReference>
<gene>
    <name evidence="1" type="ORF">NFI80_01460</name>
</gene>
<dbReference type="RefSeq" id="WP_235164453.1">
    <property type="nucleotide sequence ID" value="NZ_CP098805.1"/>
</dbReference>
<dbReference type="Proteomes" id="UP001055420">
    <property type="component" value="Chromosome"/>
</dbReference>
<sequence length="569" mass="65224">MGIVDSVPGKVVSSFIASRTLQMVHGVSEYSQQTYNELSGTNHYSPDLTGYTEIFSFLSWDDCEDLVGLYLQVTEGYLVIPSSCKTDTLAYEFVLTKTGTGEKAVVQVKTGDTGLNKDDYKDVNVKVYLFSVNGSYLGNNYPHVSLVSMADLKVFLYTHRELMPEKIKFWIDAIPPLHQLPLYLIYNHDRIINKPDQQIQPISTTYDSFPEEFPVVQEILDFTVNRNLQRRHVLELFKIDSYTGFIASMMWGGINSTRPKTQNGTDTQFRRLLEHPKKEVEDAIKHSEELIATGRLSDLFLSFAPGGAHKLPGVGYRFYTKLFYFLGELQDVTIKPLIYDKWSSNAHCALLIQLLGENQMLPYRGIATTEKHMVVLPKSADDRADLYARFVKDFNNWTNTLNEIPGKSPVTPGKLEEFVFGQRLNEDLRSSNPRRELWNIIIKFFNRHTPEICIGDDTATPVRRNNAGVNNQEVPELEPHHKYYPLQEHFRDMQQENTIELDIPWIENTLGILLNNICFENPAAFWGNNGWETNRQKRAWLSQGFRVVKRDNLALVSRTGSIIFKNTNP</sequence>
<proteinExistence type="predicted"/>
<protein>
    <recommendedName>
        <fullName evidence="3">DUF4365 domain-containing protein</fullName>
    </recommendedName>
</protein>
<name>A0ABY4XN20_9BACT</name>
<dbReference type="Pfam" id="PF21790">
    <property type="entry name" value="OGG"/>
    <property type="match status" value="1"/>
</dbReference>
<evidence type="ECO:0000313" key="1">
    <source>
        <dbReference type="EMBL" id="USJ31412.1"/>
    </source>
</evidence>
<organism evidence="1 2">
    <name type="scientific">Dyadobacter chenhuakuii</name>
    <dbReference type="NCBI Taxonomy" id="2909339"/>
    <lineage>
        <taxon>Bacteria</taxon>
        <taxon>Pseudomonadati</taxon>
        <taxon>Bacteroidota</taxon>
        <taxon>Cytophagia</taxon>
        <taxon>Cytophagales</taxon>
        <taxon>Spirosomataceae</taxon>
        <taxon>Dyadobacter</taxon>
    </lineage>
</organism>
<dbReference type="InterPro" id="IPR048868">
    <property type="entry name" value="OGG-like_put"/>
</dbReference>
<accession>A0ABY4XN20</accession>
<keyword evidence="2" id="KW-1185">Reference proteome</keyword>
<evidence type="ECO:0000313" key="2">
    <source>
        <dbReference type="Proteomes" id="UP001055420"/>
    </source>
</evidence>
<reference evidence="1" key="1">
    <citation type="submission" date="2022-06" db="EMBL/GenBank/DDBJ databases">
        <title>Novel species in genus Dyadobacter.</title>
        <authorList>
            <person name="Ma C."/>
        </authorList>
    </citation>
    <scope>NUCLEOTIDE SEQUENCE</scope>
    <source>
        <strain evidence="1">CY22</strain>
    </source>
</reference>
<evidence type="ECO:0008006" key="3">
    <source>
        <dbReference type="Google" id="ProtNLM"/>
    </source>
</evidence>